<keyword evidence="3" id="KW-1185">Reference proteome</keyword>
<organism evidence="2 3">
    <name type="scientific">Psychrobacter luti</name>
    <dbReference type="NCBI Taxonomy" id="198481"/>
    <lineage>
        <taxon>Bacteria</taxon>
        <taxon>Pseudomonadati</taxon>
        <taxon>Pseudomonadota</taxon>
        <taxon>Gammaproteobacteria</taxon>
        <taxon>Moraxellales</taxon>
        <taxon>Moraxellaceae</taxon>
        <taxon>Psychrobacter</taxon>
    </lineage>
</organism>
<evidence type="ECO:0000256" key="1">
    <source>
        <dbReference type="SAM" id="Phobius"/>
    </source>
</evidence>
<accession>A0A839TFC0</accession>
<feature type="transmembrane region" description="Helical" evidence="1">
    <location>
        <begin position="29"/>
        <end position="52"/>
    </location>
</feature>
<evidence type="ECO:0000313" key="3">
    <source>
        <dbReference type="Proteomes" id="UP000588111"/>
    </source>
</evidence>
<gene>
    <name evidence="2" type="ORF">FHS24_001633</name>
</gene>
<feature type="transmembrane region" description="Helical" evidence="1">
    <location>
        <begin position="64"/>
        <end position="88"/>
    </location>
</feature>
<protein>
    <submittedName>
        <fullName evidence="2">Uncharacterized protein</fullName>
    </submittedName>
</protein>
<keyword evidence="1" id="KW-0812">Transmembrane</keyword>
<proteinExistence type="predicted"/>
<sequence>MLTVQSRYCYDALNNDRCEMLVWQMYFSILPIGLGIMTLVASLIGLFAYLMSDDNATRLPAFNWFKRLIIVAFLLLSVGLFMTFGRFWG</sequence>
<reference evidence="2 3" key="1">
    <citation type="submission" date="2020-08" db="EMBL/GenBank/DDBJ databases">
        <title>Genomic Encyclopedia of Type Strains, Phase III (KMG-III): the genomes of soil and plant-associated and newly described type strains.</title>
        <authorList>
            <person name="Whitman W."/>
        </authorList>
    </citation>
    <scope>NUCLEOTIDE SEQUENCE [LARGE SCALE GENOMIC DNA]</scope>
    <source>
        <strain evidence="2 3">CECT 5885</strain>
    </source>
</reference>
<keyword evidence="1" id="KW-1133">Transmembrane helix</keyword>
<dbReference type="EMBL" id="JACHXL010000003">
    <property type="protein sequence ID" value="MBB3107116.1"/>
    <property type="molecule type" value="Genomic_DNA"/>
</dbReference>
<dbReference type="RefSeq" id="WP_227671738.1">
    <property type="nucleotide sequence ID" value="NZ_CAJHAH010000003.1"/>
</dbReference>
<keyword evidence="1" id="KW-0472">Membrane</keyword>
<comment type="caution">
    <text evidence="2">The sequence shown here is derived from an EMBL/GenBank/DDBJ whole genome shotgun (WGS) entry which is preliminary data.</text>
</comment>
<evidence type="ECO:0000313" key="2">
    <source>
        <dbReference type="EMBL" id="MBB3107116.1"/>
    </source>
</evidence>
<name>A0A839TFC0_9GAMM</name>
<dbReference type="AlphaFoldDB" id="A0A839TFC0"/>
<dbReference type="Proteomes" id="UP000588111">
    <property type="component" value="Unassembled WGS sequence"/>
</dbReference>